<dbReference type="PROSITE" id="PS52050">
    <property type="entry name" value="WYL"/>
    <property type="match status" value="1"/>
</dbReference>
<evidence type="ECO:0000313" key="4">
    <source>
        <dbReference type="EMBL" id="QGQ98556.1"/>
    </source>
</evidence>
<evidence type="ECO:0000259" key="3">
    <source>
        <dbReference type="PROSITE" id="PS51000"/>
    </source>
</evidence>
<keyword evidence="1" id="KW-0805">Transcription regulation</keyword>
<dbReference type="InterPro" id="IPR001034">
    <property type="entry name" value="DeoR_HTH"/>
</dbReference>
<proteinExistence type="predicted"/>
<dbReference type="InterPro" id="IPR051534">
    <property type="entry name" value="CBASS_pafABC_assoc_protein"/>
</dbReference>
<dbReference type="SUPFAM" id="SSF46785">
    <property type="entry name" value="Winged helix' DNA-binding domain"/>
    <property type="match status" value="1"/>
</dbReference>
<organism evidence="4 5">
    <name type="scientific">Paenibacillus psychroresistens</name>
    <dbReference type="NCBI Taxonomy" id="1778678"/>
    <lineage>
        <taxon>Bacteria</taxon>
        <taxon>Bacillati</taxon>
        <taxon>Bacillota</taxon>
        <taxon>Bacilli</taxon>
        <taxon>Bacillales</taxon>
        <taxon>Paenibacillaceae</taxon>
        <taxon>Paenibacillus</taxon>
    </lineage>
</organism>
<evidence type="ECO:0000256" key="2">
    <source>
        <dbReference type="ARBA" id="ARBA00023163"/>
    </source>
</evidence>
<accession>A0A6B8RTB5</accession>
<dbReference type="EMBL" id="CP034235">
    <property type="protein sequence ID" value="QGQ98556.1"/>
    <property type="molecule type" value="Genomic_DNA"/>
</dbReference>
<dbReference type="GO" id="GO:0003700">
    <property type="term" value="F:DNA-binding transcription factor activity"/>
    <property type="evidence" value="ECO:0007669"/>
    <property type="project" value="InterPro"/>
</dbReference>
<dbReference type="PROSITE" id="PS51000">
    <property type="entry name" value="HTH_DEOR_2"/>
    <property type="match status" value="1"/>
</dbReference>
<dbReference type="RefSeq" id="WP_155703664.1">
    <property type="nucleotide sequence ID" value="NZ_CP034235.1"/>
</dbReference>
<dbReference type="InterPro" id="IPR026881">
    <property type="entry name" value="WYL_dom"/>
</dbReference>
<dbReference type="InterPro" id="IPR013196">
    <property type="entry name" value="HTH_11"/>
</dbReference>
<dbReference type="InterPro" id="IPR036390">
    <property type="entry name" value="WH_DNA-bd_sf"/>
</dbReference>
<keyword evidence="2" id="KW-0804">Transcription</keyword>
<keyword evidence="5" id="KW-1185">Reference proteome</keyword>
<dbReference type="InterPro" id="IPR028349">
    <property type="entry name" value="PafC-like"/>
</dbReference>
<dbReference type="PANTHER" id="PTHR34580:SF1">
    <property type="entry name" value="PROTEIN PAFC"/>
    <property type="match status" value="1"/>
</dbReference>
<dbReference type="Pfam" id="PF08279">
    <property type="entry name" value="HTH_11"/>
    <property type="match status" value="1"/>
</dbReference>
<dbReference type="KEGG" id="ppsc:EHS13_28600"/>
<name>A0A6B8RTB5_9BACL</name>
<dbReference type="Pfam" id="PF13280">
    <property type="entry name" value="WYL"/>
    <property type="match status" value="1"/>
</dbReference>
<protein>
    <submittedName>
        <fullName evidence="4">YafY family transcriptional regulator</fullName>
    </submittedName>
</protein>
<reference evidence="5" key="1">
    <citation type="submission" date="2018-11" db="EMBL/GenBank/DDBJ databases">
        <title>Complete genome sequence of Paenibacillus sp. ML311-T8.</title>
        <authorList>
            <person name="Nam Y.-D."/>
            <person name="Kang J."/>
            <person name="Chung W.-H."/>
            <person name="Park Y.S."/>
        </authorList>
    </citation>
    <scope>NUCLEOTIDE SEQUENCE [LARGE SCALE GENOMIC DNA]</scope>
    <source>
        <strain evidence="5">ML311-T8</strain>
    </source>
</reference>
<gene>
    <name evidence="4" type="ORF">EHS13_28600</name>
</gene>
<dbReference type="AlphaFoldDB" id="A0A6B8RTB5"/>
<evidence type="ECO:0000256" key="1">
    <source>
        <dbReference type="ARBA" id="ARBA00023015"/>
    </source>
</evidence>
<dbReference type="OrthoDB" id="9815009at2"/>
<dbReference type="Gene3D" id="1.10.10.10">
    <property type="entry name" value="Winged helix-like DNA-binding domain superfamily/Winged helix DNA-binding domain"/>
    <property type="match status" value="1"/>
</dbReference>
<evidence type="ECO:0000313" key="5">
    <source>
        <dbReference type="Proteomes" id="UP000426246"/>
    </source>
</evidence>
<dbReference type="PANTHER" id="PTHR34580">
    <property type="match status" value="1"/>
</dbReference>
<dbReference type="Proteomes" id="UP000426246">
    <property type="component" value="Chromosome"/>
</dbReference>
<sequence length="311" mass="35790">MKLDRLLAITMLLLNRKRVGAKELSDRFEVSLRTIYRDLESINQSGIPIISYTGSDGGYEIMDQYRLDRQLLSLEELQSIILALKSMHPSLDEPDIGSLLDKVGTLMSKTEQGAAAAISQQVVIDLNPWHGGDTEKEKLSILKKAARDLQLVRFAYTNSEGSDSERDCEPLGIVMKRYIWYLHGYCRLRKELRIFRLSRIKDLQQLSEAFERRLIPPEDMDYRWERSNRAECVRLVLLFQPKAKAKVQDYYSADKIVVQPDGTILVTTMQPEEPWLYGFLLSYGADLKILEPQSVLQAVMKKAQEIVQLYI</sequence>
<dbReference type="InterPro" id="IPR036388">
    <property type="entry name" value="WH-like_DNA-bd_sf"/>
</dbReference>
<dbReference type="PIRSF" id="PIRSF016838">
    <property type="entry name" value="PafC"/>
    <property type="match status" value="1"/>
</dbReference>
<feature type="domain" description="HTH deoR-type" evidence="3">
    <location>
        <begin position="2"/>
        <end position="57"/>
    </location>
</feature>
<dbReference type="Pfam" id="PF25583">
    <property type="entry name" value="WCX"/>
    <property type="match status" value="1"/>
</dbReference>
<dbReference type="InterPro" id="IPR057727">
    <property type="entry name" value="WCX_dom"/>
</dbReference>